<dbReference type="InterPro" id="IPR006283">
    <property type="entry name" value="ThiL-like"/>
</dbReference>
<evidence type="ECO:0000259" key="4">
    <source>
        <dbReference type="Pfam" id="PF02769"/>
    </source>
</evidence>
<feature type="binding site" evidence="2">
    <location>
        <position position="37"/>
    </location>
    <ligand>
        <name>Mg(2+)</name>
        <dbReference type="ChEBI" id="CHEBI:18420"/>
        <label>4</label>
    </ligand>
</feature>
<dbReference type="InterPro" id="IPR010918">
    <property type="entry name" value="PurM-like_C_dom"/>
</dbReference>
<feature type="binding site" evidence="2">
    <location>
        <position position="334"/>
    </location>
    <ligand>
        <name>substrate</name>
    </ligand>
</feature>
<keyword evidence="2" id="KW-0460">Magnesium</keyword>
<sequence>MTAGGSGDAKASGEDLLIARLFEPIATHPGALGLKDDAALLSVPPGHELVLTKDALVAGVHFFADDPPEAIARKAMRVNLSDLAAKGAEPLGVLLAFAIPPEMDAAALTAFARGIGADASLYGAPLLGGDTVRTPGPFIVSITAFGVVPAGQMVRRATAKPDQAIVVSGTIGDAALGLALRLDPSRAGFAGLGEKAASFLKERYLLPRPRLALARALRGRASGAMDVSDGLVGDLTKMLAASGVAGEIEVDRVPLSPAARAAIKAEPALIETALTGGDDYEILAVMPDEELDAFTTFATAAGIGVSVIGRTQAGQGLTVRASNGAAMTFARGSFSHF</sequence>
<accession>A0A5S9NKR0</accession>
<dbReference type="AlphaFoldDB" id="A0A5S9NKR0"/>
<feature type="binding site" evidence="2">
    <location>
        <position position="37"/>
    </location>
    <ligand>
        <name>Mg(2+)</name>
        <dbReference type="ChEBI" id="CHEBI:18420"/>
        <label>3</label>
    </ligand>
</feature>
<dbReference type="EMBL" id="CACSAS010000001">
    <property type="protein sequence ID" value="CAA0091259.1"/>
    <property type="molecule type" value="Genomic_DNA"/>
</dbReference>
<gene>
    <name evidence="5" type="primary">thiL_1</name>
    <name evidence="2" type="synonym">thiL</name>
    <name evidence="5" type="ORF">STARVERO_01285</name>
</gene>
<name>A0A5S9NKR0_9HYPH</name>
<evidence type="ECO:0000259" key="3">
    <source>
        <dbReference type="Pfam" id="PF00586"/>
    </source>
</evidence>
<dbReference type="HAMAP" id="MF_02128">
    <property type="entry name" value="TMP_kinase"/>
    <property type="match status" value="1"/>
</dbReference>
<feature type="binding site" evidence="2">
    <location>
        <begin position="129"/>
        <end position="130"/>
    </location>
    <ligand>
        <name>ATP</name>
        <dbReference type="ChEBI" id="CHEBI:30616"/>
    </ligand>
</feature>
<comment type="function">
    <text evidence="2">Catalyzes the ATP-dependent phosphorylation of thiamine-monophosphate (TMP) to form thiamine-pyrophosphate (TPP), the active form of vitamin B1.</text>
</comment>
<dbReference type="Proteomes" id="UP000433050">
    <property type="component" value="Unassembled WGS sequence"/>
</dbReference>
<dbReference type="SUPFAM" id="SSF56042">
    <property type="entry name" value="PurM C-terminal domain-like"/>
    <property type="match status" value="1"/>
</dbReference>
<evidence type="ECO:0000256" key="2">
    <source>
        <dbReference type="HAMAP-Rule" id="MF_02128"/>
    </source>
</evidence>
<feature type="binding site" evidence="2">
    <location>
        <position position="82"/>
    </location>
    <ligand>
        <name>Mg(2+)</name>
        <dbReference type="ChEBI" id="CHEBI:18420"/>
        <label>3</label>
    </ligand>
</feature>
<comment type="caution">
    <text evidence="2">Lacks conserved residue(s) required for the propagation of feature annotation.</text>
</comment>
<comment type="catalytic activity">
    <reaction evidence="2">
        <text>thiamine phosphate + ATP = thiamine diphosphate + ADP</text>
        <dbReference type="Rhea" id="RHEA:15913"/>
        <dbReference type="ChEBI" id="CHEBI:30616"/>
        <dbReference type="ChEBI" id="CHEBI:37575"/>
        <dbReference type="ChEBI" id="CHEBI:58937"/>
        <dbReference type="ChEBI" id="CHEBI:456216"/>
        <dbReference type="EC" id="2.7.4.16"/>
    </reaction>
</comment>
<dbReference type="Gene3D" id="3.90.650.10">
    <property type="entry name" value="PurM-like C-terminal domain"/>
    <property type="match status" value="1"/>
</dbReference>
<dbReference type="UniPathway" id="UPA00060">
    <property type="reaction ID" value="UER00142"/>
</dbReference>
<dbReference type="SUPFAM" id="SSF55326">
    <property type="entry name" value="PurM N-terminal domain-like"/>
    <property type="match status" value="1"/>
</dbReference>
<evidence type="ECO:0000256" key="1">
    <source>
        <dbReference type="ARBA" id="ARBA00022977"/>
    </source>
</evidence>
<dbReference type="NCBIfam" id="TIGR01379">
    <property type="entry name" value="thiL"/>
    <property type="match status" value="1"/>
</dbReference>
<dbReference type="Gene3D" id="3.30.1330.10">
    <property type="entry name" value="PurM-like, N-terminal domain"/>
    <property type="match status" value="1"/>
</dbReference>
<feature type="binding site" evidence="2">
    <location>
        <position position="228"/>
    </location>
    <ligand>
        <name>ATP</name>
        <dbReference type="ChEBI" id="CHEBI:30616"/>
    </ligand>
</feature>
<dbReference type="InterPro" id="IPR036676">
    <property type="entry name" value="PurM-like_C_sf"/>
</dbReference>
<dbReference type="GO" id="GO:0005524">
    <property type="term" value="F:ATP binding"/>
    <property type="evidence" value="ECO:0007669"/>
    <property type="project" value="UniProtKB-UniRule"/>
</dbReference>
<dbReference type="GO" id="GO:0009228">
    <property type="term" value="P:thiamine biosynthetic process"/>
    <property type="evidence" value="ECO:0007669"/>
    <property type="project" value="UniProtKB-KW"/>
</dbReference>
<feature type="domain" description="PurM-like N-terminal" evidence="3">
    <location>
        <begin position="36"/>
        <end position="148"/>
    </location>
</feature>
<keyword evidence="2" id="KW-0067">ATP-binding</keyword>
<dbReference type="PANTHER" id="PTHR30270:SF0">
    <property type="entry name" value="THIAMINE-MONOPHOSPHATE KINASE"/>
    <property type="match status" value="1"/>
</dbReference>
<feature type="binding site" evidence="2">
    <location>
        <position position="54"/>
    </location>
    <ligand>
        <name>Mg(2+)</name>
        <dbReference type="ChEBI" id="CHEBI:18420"/>
        <label>1</label>
    </ligand>
</feature>
<organism evidence="5 6">
    <name type="scientific">Starkeya nomas</name>
    <dbReference type="NCBI Taxonomy" id="2666134"/>
    <lineage>
        <taxon>Bacteria</taxon>
        <taxon>Pseudomonadati</taxon>
        <taxon>Pseudomonadota</taxon>
        <taxon>Alphaproteobacteria</taxon>
        <taxon>Hyphomicrobiales</taxon>
        <taxon>Xanthobacteraceae</taxon>
        <taxon>Starkeya</taxon>
    </lineage>
</organism>
<dbReference type="Pfam" id="PF02769">
    <property type="entry name" value="AIRS_C"/>
    <property type="match status" value="1"/>
</dbReference>
<dbReference type="InterPro" id="IPR036921">
    <property type="entry name" value="PurM-like_N_sf"/>
</dbReference>
<comment type="pathway">
    <text evidence="2">Cofactor biosynthesis; thiamine diphosphate biosynthesis; thiamine diphosphate from thiamine phosphate: step 1/1.</text>
</comment>
<dbReference type="GO" id="GO:0009229">
    <property type="term" value="P:thiamine diphosphate biosynthetic process"/>
    <property type="evidence" value="ECO:0007669"/>
    <property type="project" value="UniProtKB-UniRule"/>
</dbReference>
<feature type="binding site" evidence="2">
    <location>
        <position position="82"/>
    </location>
    <ligand>
        <name>Mg(2+)</name>
        <dbReference type="ChEBI" id="CHEBI:18420"/>
        <label>2</label>
    </ligand>
</feature>
<proteinExistence type="inferred from homology"/>
<dbReference type="InterPro" id="IPR016188">
    <property type="entry name" value="PurM-like_N"/>
</dbReference>
<dbReference type="GO" id="GO:0000287">
    <property type="term" value="F:magnesium ion binding"/>
    <property type="evidence" value="ECO:0007669"/>
    <property type="project" value="UniProtKB-UniRule"/>
</dbReference>
<protein>
    <recommendedName>
        <fullName evidence="2">Thiamine-monophosphate kinase</fullName>
        <shortName evidence="2">TMP kinase</shortName>
        <shortName evidence="2">Thiamine-phosphate kinase</shortName>
        <ecNumber evidence="2">2.7.4.16</ecNumber>
    </recommendedName>
</protein>
<keyword evidence="2 5" id="KW-0808">Transferase</keyword>
<feature type="binding site" evidence="2">
    <location>
        <position position="226"/>
    </location>
    <ligand>
        <name>Mg(2+)</name>
        <dbReference type="ChEBI" id="CHEBI:18420"/>
        <label>3</label>
    </ligand>
</feature>
<keyword evidence="2 5" id="KW-0418">Kinase</keyword>
<dbReference type="CDD" id="cd02194">
    <property type="entry name" value="ThiL"/>
    <property type="match status" value="1"/>
</dbReference>
<keyword evidence="6" id="KW-1185">Reference proteome</keyword>
<dbReference type="PIRSF" id="PIRSF005303">
    <property type="entry name" value="Thiam_monoph_kin"/>
    <property type="match status" value="1"/>
</dbReference>
<keyword evidence="1 2" id="KW-0784">Thiamine biosynthesis</keyword>
<keyword evidence="2" id="KW-0547">Nucleotide-binding</keyword>
<reference evidence="5 6" key="1">
    <citation type="submission" date="2019-12" db="EMBL/GenBank/DDBJ databases">
        <authorList>
            <person name="Reyes-Prieto M."/>
        </authorList>
    </citation>
    <scope>NUCLEOTIDE SEQUENCE [LARGE SCALE GENOMIC DNA]</scope>
    <source>
        <strain evidence="5">HF14-78462</strain>
    </source>
</reference>
<feature type="binding site" evidence="2">
    <location>
        <position position="82"/>
    </location>
    <ligand>
        <name>Mg(2+)</name>
        <dbReference type="ChEBI" id="CHEBI:18420"/>
        <label>4</label>
    </ligand>
</feature>
<feature type="binding site" evidence="2">
    <location>
        <position position="278"/>
    </location>
    <ligand>
        <name>substrate</name>
    </ligand>
</feature>
<feature type="binding site" evidence="2">
    <location>
        <position position="52"/>
    </location>
    <ligand>
        <name>Mg(2+)</name>
        <dbReference type="ChEBI" id="CHEBI:18420"/>
        <label>4</label>
    </ligand>
</feature>
<keyword evidence="2" id="KW-0479">Metal-binding</keyword>
<dbReference type="Pfam" id="PF00586">
    <property type="entry name" value="AIRS"/>
    <property type="match status" value="1"/>
</dbReference>
<dbReference type="PANTHER" id="PTHR30270">
    <property type="entry name" value="THIAMINE-MONOPHOSPHATE KINASE"/>
    <property type="match status" value="1"/>
</dbReference>
<feature type="binding site" evidence="2">
    <location>
        <position position="229"/>
    </location>
    <ligand>
        <name>Mg(2+)</name>
        <dbReference type="ChEBI" id="CHEBI:18420"/>
        <label>5</label>
    </ligand>
</feature>
<feature type="binding site" evidence="2">
    <location>
        <position position="130"/>
    </location>
    <ligand>
        <name>Mg(2+)</name>
        <dbReference type="ChEBI" id="CHEBI:18420"/>
        <label>1</label>
    </ligand>
</feature>
<dbReference type="EC" id="2.7.4.16" evidence="2"/>
<comment type="similarity">
    <text evidence="2">Belongs to the thiamine-monophosphate kinase family.</text>
</comment>
<feature type="binding site" evidence="2">
    <location>
        <position position="156"/>
    </location>
    <ligand>
        <name>ATP</name>
        <dbReference type="ChEBI" id="CHEBI:30616"/>
    </ligand>
</feature>
<dbReference type="GO" id="GO:0009030">
    <property type="term" value="F:thiamine-phosphate kinase activity"/>
    <property type="evidence" value="ECO:0007669"/>
    <property type="project" value="UniProtKB-UniRule"/>
</dbReference>
<feature type="domain" description="PurM-like C-terminal" evidence="4">
    <location>
        <begin position="160"/>
        <end position="320"/>
    </location>
</feature>
<comment type="miscellaneous">
    <text evidence="2">Reaction mechanism of ThiL seems to utilize a direct, inline transfer of the gamma-phosphate of ATP to TMP rather than a phosphorylated enzyme intermediate.</text>
</comment>
<evidence type="ECO:0000313" key="6">
    <source>
        <dbReference type="Proteomes" id="UP000433050"/>
    </source>
</evidence>
<evidence type="ECO:0000313" key="5">
    <source>
        <dbReference type="EMBL" id="CAA0091259.1"/>
    </source>
</evidence>
<dbReference type="RefSeq" id="WP_159598285.1">
    <property type="nucleotide sequence ID" value="NZ_CACSAS010000001.1"/>
</dbReference>
<feature type="binding site" evidence="2">
    <location>
        <position position="61"/>
    </location>
    <ligand>
        <name>substrate</name>
    </ligand>
</feature>
<feature type="binding site" evidence="2">
    <location>
        <position position="54"/>
    </location>
    <ligand>
        <name>Mg(2+)</name>
        <dbReference type="ChEBI" id="CHEBI:18420"/>
        <label>2</label>
    </ligand>
</feature>